<gene>
    <name evidence="3" type="ORF">KEM09_19410</name>
</gene>
<name>A0ABS5KEW0_9BACT</name>
<proteinExistence type="predicted"/>
<evidence type="ECO:0000256" key="1">
    <source>
        <dbReference type="ARBA" id="ARBA00004370"/>
    </source>
</evidence>
<dbReference type="EMBL" id="JAGUCN010000030">
    <property type="protein sequence ID" value="MBS2213585.1"/>
    <property type="molecule type" value="Genomic_DNA"/>
</dbReference>
<comment type="subcellular location">
    <subcellularLocation>
        <location evidence="1">Membrane</location>
    </subcellularLocation>
</comment>
<protein>
    <submittedName>
        <fullName evidence="3">NAD-dependent epimerase/dehydratase family protein</fullName>
    </submittedName>
</protein>
<dbReference type="PANTHER" id="PTHR14097:SF8">
    <property type="entry name" value="NAD(P)-BINDING DOMAIN-CONTAINING PROTEIN"/>
    <property type="match status" value="1"/>
</dbReference>
<dbReference type="Proteomes" id="UP000721861">
    <property type="component" value="Unassembled WGS sequence"/>
</dbReference>
<organism evidence="3 4">
    <name type="scientific">Carboxylicivirga mesophila</name>
    <dbReference type="NCBI Taxonomy" id="1166478"/>
    <lineage>
        <taxon>Bacteria</taxon>
        <taxon>Pseudomonadati</taxon>
        <taxon>Bacteroidota</taxon>
        <taxon>Bacteroidia</taxon>
        <taxon>Marinilabiliales</taxon>
        <taxon>Marinilabiliaceae</taxon>
        <taxon>Carboxylicivirga</taxon>
    </lineage>
</organism>
<reference evidence="3 4" key="1">
    <citation type="journal article" date="2014" name="Int. J. Syst. Evol. Microbiol.">
        <title>Carboxylicivirga gen. nov. in the family Marinilabiliaceae with two novel species, Carboxylicivirga mesophila sp. nov. and Carboxylicivirga taeanensis sp. nov., and reclassification of Cytophaga fermentans as Saccharicrinis fermentans gen. nov., comb. nov.</title>
        <authorList>
            <person name="Yang S.H."/>
            <person name="Seo H.S."/>
            <person name="Woo J.H."/>
            <person name="Oh H.M."/>
            <person name="Jang H."/>
            <person name="Lee J.H."/>
            <person name="Kim S.J."/>
            <person name="Kwon K.K."/>
        </authorList>
    </citation>
    <scope>NUCLEOTIDE SEQUENCE [LARGE SCALE GENOMIC DNA]</scope>
    <source>
        <strain evidence="3 4">JCM 18290</strain>
    </source>
</reference>
<dbReference type="RefSeq" id="WP_212230940.1">
    <property type="nucleotide sequence ID" value="NZ_JAGUCN010000030.1"/>
</dbReference>
<feature type="domain" description="NAD-dependent epimerase/dehydratase" evidence="2">
    <location>
        <begin position="3"/>
        <end position="112"/>
    </location>
</feature>
<dbReference type="Pfam" id="PF01370">
    <property type="entry name" value="Epimerase"/>
    <property type="match status" value="1"/>
</dbReference>
<dbReference type="PANTHER" id="PTHR14097">
    <property type="entry name" value="OXIDOREDUCTASE HTATIP2"/>
    <property type="match status" value="1"/>
</dbReference>
<dbReference type="InterPro" id="IPR036291">
    <property type="entry name" value="NAD(P)-bd_dom_sf"/>
</dbReference>
<evidence type="ECO:0000313" key="3">
    <source>
        <dbReference type="EMBL" id="MBS2213585.1"/>
    </source>
</evidence>
<dbReference type="InterPro" id="IPR001509">
    <property type="entry name" value="Epimerase_deHydtase"/>
</dbReference>
<keyword evidence="4" id="KW-1185">Reference proteome</keyword>
<accession>A0ABS5KEW0</accession>
<comment type="caution">
    <text evidence="3">The sequence shown here is derived from an EMBL/GenBank/DDBJ whole genome shotgun (WGS) entry which is preliminary data.</text>
</comment>
<sequence>MKVIITGSTGMVGKGALLECLDSPLVSKVLVINRNSVGIHHPKLEEIIHKNFSDLSAIKDRLAGYDACFHCMGISAVGLSEAQYTEITYTMTKELADTLYSLNPQMVFSYVSGAGTDSSEKGRVMWARVKGKTENMILNKGFKDAYAFRPGAILPEKGIKSRTSWYNAFYLVLRPFFPLLRKMNSVTSTTKIGQAMIQLVQQPSNKKILENKDINSIVA</sequence>
<evidence type="ECO:0000313" key="4">
    <source>
        <dbReference type="Proteomes" id="UP000721861"/>
    </source>
</evidence>
<dbReference type="Gene3D" id="3.40.50.720">
    <property type="entry name" value="NAD(P)-binding Rossmann-like Domain"/>
    <property type="match status" value="1"/>
</dbReference>
<dbReference type="SUPFAM" id="SSF51735">
    <property type="entry name" value="NAD(P)-binding Rossmann-fold domains"/>
    <property type="match status" value="1"/>
</dbReference>
<evidence type="ECO:0000259" key="2">
    <source>
        <dbReference type="Pfam" id="PF01370"/>
    </source>
</evidence>